<dbReference type="EMBL" id="JAQLXW010000012">
    <property type="protein sequence ID" value="MDB8004234.1"/>
    <property type="molecule type" value="Genomic_DNA"/>
</dbReference>
<dbReference type="EMBL" id="CZBY01000006">
    <property type="protein sequence ID" value="CUQ84774.1"/>
    <property type="molecule type" value="Genomic_DNA"/>
</dbReference>
<gene>
    <name evidence="1" type="ORF">ERS852540_00978</name>
    <name evidence="2" type="ORF">PNE09_09165</name>
</gene>
<name>A0A174ZC08_9FIRM</name>
<dbReference type="STRING" id="39492.ERS852540_00978"/>
<protein>
    <submittedName>
        <fullName evidence="1">Uncharacterized protein</fullName>
    </submittedName>
</protein>
<accession>A0A174ZC08</accession>
<reference evidence="1 3" key="1">
    <citation type="submission" date="2015-09" db="EMBL/GenBank/DDBJ databases">
        <authorList>
            <consortium name="Pathogen Informatics"/>
        </authorList>
    </citation>
    <scope>NUCLEOTIDE SEQUENCE [LARGE SCALE GENOMIC DNA]</scope>
    <source>
        <strain evidence="1 3">2789STDY5834928</strain>
    </source>
</reference>
<evidence type="ECO:0000313" key="3">
    <source>
        <dbReference type="Proteomes" id="UP000095662"/>
    </source>
</evidence>
<reference evidence="2" key="2">
    <citation type="submission" date="2023-01" db="EMBL/GenBank/DDBJ databases">
        <title>Human gut microbiome strain richness.</title>
        <authorList>
            <person name="Chen-Liaw A."/>
        </authorList>
    </citation>
    <scope>NUCLEOTIDE SEQUENCE</scope>
    <source>
        <strain evidence="2">1001283st1_G1_1001283B150217_161031</strain>
    </source>
</reference>
<evidence type="ECO:0000313" key="2">
    <source>
        <dbReference type="EMBL" id="MDB8004234.1"/>
    </source>
</evidence>
<proteinExistence type="predicted"/>
<organism evidence="1 3">
    <name type="scientific">[Eubacterium] siraeum</name>
    <dbReference type="NCBI Taxonomy" id="39492"/>
    <lineage>
        <taxon>Bacteria</taxon>
        <taxon>Bacillati</taxon>
        <taxon>Bacillota</taxon>
        <taxon>Clostridia</taxon>
        <taxon>Eubacteriales</taxon>
        <taxon>Oscillospiraceae</taxon>
        <taxon>Oscillospiraceae incertae sedis</taxon>
    </lineage>
</organism>
<dbReference type="Proteomes" id="UP000095662">
    <property type="component" value="Unassembled WGS sequence"/>
</dbReference>
<dbReference type="AlphaFoldDB" id="A0A174ZC08"/>
<dbReference type="Proteomes" id="UP001210809">
    <property type="component" value="Unassembled WGS sequence"/>
</dbReference>
<evidence type="ECO:0000313" key="1">
    <source>
        <dbReference type="EMBL" id="CUQ84774.1"/>
    </source>
</evidence>
<sequence>MDFKRDESLQKRKNTGYSDTARIMRRALGVTAMRGSDFDPDGSYTGVCDNIYEKPVQDADDL</sequence>